<reference evidence="2" key="1">
    <citation type="submission" date="2020-03" db="EMBL/GenBank/DDBJ databases">
        <title>The deep terrestrial virosphere.</title>
        <authorList>
            <person name="Holmfeldt K."/>
            <person name="Nilsson E."/>
            <person name="Simone D."/>
            <person name="Lopez-Fernandez M."/>
            <person name="Wu X."/>
            <person name="de Brujin I."/>
            <person name="Lundin D."/>
            <person name="Andersson A."/>
            <person name="Bertilsson S."/>
            <person name="Dopson M."/>
        </authorList>
    </citation>
    <scope>NUCLEOTIDE SEQUENCE</scope>
    <source>
        <strain evidence="1">MM415A02725</strain>
        <strain evidence="2">MM415B03518</strain>
    </source>
</reference>
<dbReference type="EMBL" id="MT141959">
    <property type="protein sequence ID" value="QJA72534.1"/>
    <property type="molecule type" value="Genomic_DNA"/>
</dbReference>
<sequence>MLNQSDIITEFLVRNSVNTSVGFYTDTILNNWSNQAHKWAAGYKKWPFTEGRASTTFASLVAHREDGYLVGEYPEGWKSDSIRMMRIGGYKVGKREFYKFTQFLEDYPSDSSRIFSDYMRVYYVNPNIDVSGTVTLWGQYTPLPLDWTVAAEPTVFAGEEEGNEAIVEMMMSYALKREKKLTESLAHAKEAQRILDEIWERIKAEQYNYQVPPDDGMFERFDVLEGGFEGTDINQF</sequence>
<evidence type="ECO:0000313" key="2">
    <source>
        <dbReference type="EMBL" id="QJA90912.1"/>
    </source>
</evidence>
<name>A0A6M3LB84_9ZZZZ</name>
<accession>A0A6M3LB84</accession>
<dbReference type="EMBL" id="MT142947">
    <property type="protein sequence ID" value="QJA90912.1"/>
    <property type="molecule type" value="Genomic_DNA"/>
</dbReference>
<evidence type="ECO:0000313" key="1">
    <source>
        <dbReference type="EMBL" id="QJA72534.1"/>
    </source>
</evidence>
<dbReference type="AlphaFoldDB" id="A0A6M3LB84"/>
<protein>
    <submittedName>
        <fullName evidence="2">Uncharacterized protein</fullName>
    </submittedName>
</protein>
<gene>
    <name evidence="1" type="ORF">MM415A02725_0002</name>
    <name evidence="2" type="ORF">MM415B03518_0009</name>
</gene>
<organism evidence="2">
    <name type="scientific">viral metagenome</name>
    <dbReference type="NCBI Taxonomy" id="1070528"/>
    <lineage>
        <taxon>unclassified sequences</taxon>
        <taxon>metagenomes</taxon>
        <taxon>organismal metagenomes</taxon>
    </lineage>
</organism>
<proteinExistence type="predicted"/>